<feature type="transmembrane region" description="Helical" evidence="1">
    <location>
        <begin position="119"/>
        <end position="135"/>
    </location>
</feature>
<protein>
    <submittedName>
        <fullName evidence="2">Uncharacterized protein</fullName>
    </submittedName>
</protein>
<evidence type="ECO:0000256" key="1">
    <source>
        <dbReference type="SAM" id="Phobius"/>
    </source>
</evidence>
<dbReference type="EMBL" id="CP018820">
    <property type="protein sequence ID" value="APR51831.1"/>
    <property type="molecule type" value="Genomic_DNA"/>
</dbReference>
<evidence type="ECO:0000313" key="3">
    <source>
        <dbReference type="EMBL" id="RSV08135.1"/>
    </source>
</evidence>
<feature type="transmembrane region" description="Helical" evidence="1">
    <location>
        <begin position="88"/>
        <end position="107"/>
    </location>
</feature>
<sequence>MQSEPRNGLAAAKARRLRLQLILGGLMGAGAVLGFFSAMFEVDGGGFMEGIPAGWAIAATVILLGALGYGGWRYNLATDELDRRDNQWAAAVALNFYIGGYASWYIWWRGGLVPEPQHQTVFVATMAVMLLAYGYKKLRP</sequence>
<reference evidence="3 5" key="3">
    <citation type="submission" date="2018-07" db="EMBL/GenBank/DDBJ databases">
        <title>Genomic and Epidemiologic Investigation of an Indolent Hospital Outbreak.</title>
        <authorList>
            <person name="Johnson R.C."/>
            <person name="Deming C."/>
            <person name="Conlan S."/>
            <person name="Zellmer C.J."/>
            <person name="Michelin A.V."/>
            <person name="Lee-Lin S."/>
            <person name="Thomas P.J."/>
            <person name="Park M."/>
            <person name="Weingarten R.A."/>
            <person name="Less J."/>
            <person name="Dekker J.P."/>
            <person name="Frank K.M."/>
            <person name="Musser K.A."/>
            <person name="Mcquiston J.R."/>
            <person name="Henderson D.K."/>
            <person name="Lau A.F."/>
            <person name="Palmore T.N."/>
            <person name="Segre J.A."/>
        </authorList>
    </citation>
    <scope>NUCLEOTIDE SEQUENCE [LARGE SCALE GENOMIC DNA]</scope>
    <source>
        <strain evidence="3 5">SK-NIH.Env10_0317</strain>
    </source>
</reference>
<dbReference type="OrthoDB" id="7408924at2"/>
<keyword evidence="4" id="KW-1185">Reference proteome</keyword>
<organism evidence="2 4">
    <name type="scientific">Sphingomonas koreensis</name>
    <dbReference type="NCBI Taxonomy" id="93064"/>
    <lineage>
        <taxon>Bacteria</taxon>
        <taxon>Pseudomonadati</taxon>
        <taxon>Pseudomonadota</taxon>
        <taxon>Alphaproteobacteria</taxon>
        <taxon>Sphingomonadales</taxon>
        <taxon>Sphingomonadaceae</taxon>
        <taxon>Sphingomonas</taxon>
    </lineage>
</organism>
<dbReference type="GeneID" id="44131863"/>
<evidence type="ECO:0000313" key="2">
    <source>
        <dbReference type="EMBL" id="APR51831.1"/>
    </source>
</evidence>
<dbReference type="Proteomes" id="UP000286681">
    <property type="component" value="Unassembled WGS sequence"/>
</dbReference>
<reference evidence="4" key="2">
    <citation type="submission" date="2016-12" db="EMBL/GenBank/DDBJ databases">
        <title>Whole genome sequencing of Sphingomonas sp. ABOJV.</title>
        <authorList>
            <person name="Conlan S."/>
            <person name="Thomas P.J."/>
            <person name="Mullikin J."/>
            <person name="Palmore T.N."/>
            <person name="Frank K.M."/>
            <person name="Segre J.A."/>
        </authorList>
    </citation>
    <scope>NUCLEOTIDE SEQUENCE [LARGE SCALE GENOMIC DNA]</scope>
    <source>
        <strain evidence="4">ABOJV</strain>
    </source>
</reference>
<feature type="transmembrane region" description="Helical" evidence="1">
    <location>
        <begin position="52"/>
        <end position="76"/>
    </location>
</feature>
<name>A0A1L6J784_9SPHN</name>
<proteinExistence type="predicted"/>
<dbReference type="EMBL" id="QQWO01000001">
    <property type="protein sequence ID" value="RSV08135.1"/>
    <property type="molecule type" value="Genomic_DNA"/>
</dbReference>
<evidence type="ECO:0000313" key="5">
    <source>
        <dbReference type="Proteomes" id="UP000286681"/>
    </source>
</evidence>
<gene>
    <name evidence="2" type="ORF">BRX40_04745</name>
    <name evidence="3" type="ORF">CA257_01265</name>
</gene>
<dbReference type="AlphaFoldDB" id="A0A1L6J784"/>
<accession>A0A1L6J784</accession>
<keyword evidence="1" id="KW-0472">Membrane</keyword>
<dbReference type="Proteomes" id="UP000185161">
    <property type="component" value="Chromosome"/>
</dbReference>
<reference evidence="2" key="1">
    <citation type="submission" date="2016-12" db="EMBL/GenBank/DDBJ databases">
        <title>Whole genome sequencing of Sphingomonas koreensis.</title>
        <authorList>
            <person name="Conlan S."/>
            <person name="Thomas P.J."/>
            <person name="Mullikin J."/>
            <person name="Palmore T.N."/>
            <person name="Frank K.M."/>
            <person name="Segre J.A."/>
        </authorList>
    </citation>
    <scope>NUCLEOTIDE SEQUENCE</scope>
    <source>
        <strain evidence="2">ABOJV</strain>
    </source>
</reference>
<dbReference type="RefSeq" id="WP_075150831.1">
    <property type="nucleotide sequence ID" value="NZ_CP018820.1"/>
</dbReference>
<keyword evidence="1" id="KW-0812">Transmembrane</keyword>
<dbReference type="STRING" id="93064.BRX40_04745"/>
<keyword evidence="1" id="KW-1133">Transmembrane helix</keyword>
<feature type="transmembrane region" description="Helical" evidence="1">
    <location>
        <begin position="21"/>
        <end position="40"/>
    </location>
</feature>
<evidence type="ECO:0000313" key="4">
    <source>
        <dbReference type="Proteomes" id="UP000185161"/>
    </source>
</evidence>
<dbReference type="KEGG" id="skr:BRX40_04745"/>